<evidence type="ECO:0000256" key="1">
    <source>
        <dbReference type="SAM" id="Phobius"/>
    </source>
</evidence>
<dbReference type="STRING" id="196164.gene:10741268"/>
<proteinExistence type="predicted"/>
<keyword evidence="1" id="KW-0812">Transmembrane</keyword>
<dbReference type="HOGENOM" id="CLU_2116321_0_0_11"/>
<accession>Q8FR97</accession>
<dbReference type="RefSeq" id="WP_006769448.1">
    <property type="nucleotide sequence ID" value="NC_004369.1"/>
</dbReference>
<reference evidence="2 3" key="1">
    <citation type="journal article" date="2003" name="Genome Res.">
        <title>Comparative complete genome sequence analysis of the amino acid replacements responsible for the thermostability of Corynebacterium efficiens.</title>
        <authorList>
            <person name="Nishio Y."/>
            <person name="Nakamura Y."/>
            <person name="Kawarabayasi Y."/>
            <person name="Usuda Y."/>
            <person name="Kimura E."/>
            <person name="Sugimoto S."/>
            <person name="Matsui K."/>
            <person name="Yamagishi A."/>
            <person name="Kikuchi H."/>
            <person name="Ikeo K."/>
            <person name="Gojobori T."/>
        </authorList>
    </citation>
    <scope>NUCLEOTIDE SEQUENCE [LARGE SCALE GENOMIC DNA]</scope>
    <source>
        <strain evidence="3">DSM 44549 / YS-314 / AJ 12310 / JCM 11189 / NBRC 100395</strain>
    </source>
</reference>
<name>Q8FR97_COREF</name>
<evidence type="ECO:0000313" key="2">
    <source>
        <dbReference type="EMBL" id="BAC17674.1"/>
    </source>
</evidence>
<keyword evidence="1" id="KW-0472">Membrane</keyword>
<keyword evidence="3" id="KW-1185">Reference proteome</keyword>
<protein>
    <submittedName>
        <fullName evidence="2">Uncharacterized protein</fullName>
    </submittedName>
</protein>
<keyword evidence="1" id="KW-1133">Transmembrane helix</keyword>
<dbReference type="EMBL" id="BA000035">
    <property type="protein sequence ID" value="BAC17674.1"/>
    <property type="molecule type" value="Genomic_DNA"/>
</dbReference>
<dbReference type="KEGG" id="cef:CE0864"/>
<accession>C8NLI3</accession>
<dbReference type="AlphaFoldDB" id="Q8FR97"/>
<evidence type="ECO:0000313" key="3">
    <source>
        <dbReference type="Proteomes" id="UP000001409"/>
    </source>
</evidence>
<sequence>MDPLQASDGWSLAGALGALLITSYFGYLAVKVKSSSDKKDEDVKPVLEKVEQAVNLQPAVDALSARVVACEAELAEYRPIAKFKYPLALNTIASFRQAHPSSTVFIPHQIQEDL</sequence>
<organism evidence="2 3">
    <name type="scientific">Corynebacterium efficiens (strain DSM 44549 / YS-314 / AJ 12310 / JCM 11189 / NBRC 100395)</name>
    <dbReference type="NCBI Taxonomy" id="196164"/>
    <lineage>
        <taxon>Bacteria</taxon>
        <taxon>Bacillati</taxon>
        <taxon>Actinomycetota</taxon>
        <taxon>Actinomycetes</taxon>
        <taxon>Mycobacteriales</taxon>
        <taxon>Corynebacteriaceae</taxon>
        <taxon>Corynebacterium</taxon>
    </lineage>
</organism>
<dbReference type="Proteomes" id="UP000001409">
    <property type="component" value="Chromosome"/>
</dbReference>
<feature type="transmembrane region" description="Helical" evidence="1">
    <location>
        <begin position="12"/>
        <end position="30"/>
    </location>
</feature>